<dbReference type="FunFam" id="1.20.1560.10:FF:000005">
    <property type="entry name" value="ATP-binding cassette, sub-family C (CFTR/MRP), member 9"/>
    <property type="match status" value="1"/>
</dbReference>
<dbReference type="GO" id="GO:0032991">
    <property type="term" value="C:protein-containing complex"/>
    <property type="evidence" value="ECO:0007669"/>
    <property type="project" value="UniProtKB-ARBA"/>
</dbReference>
<protein>
    <submittedName>
        <fullName evidence="17">ATP-binding cassette sub-family C member 8</fullName>
    </submittedName>
</protein>
<dbReference type="FunFam" id="3.40.50.300:FF:000394">
    <property type="entry name" value="ATP-binding cassette, sub-family C (CFTR/MRP), member 9"/>
    <property type="match status" value="1"/>
</dbReference>
<dbReference type="Gene3D" id="1.20.1560.10">
    <property type="entry name" value="ABC transporter type 1, transmembrane domain"/>
    <property type="match status" value="2"/>
</dbReference>
<dbReference type="GO" id="GO:0005886">
    <property type="term" value="C:plasma membrane"/>
    <property type="evidence" value="ECO:0007669"/>
    <property type="project" value="UniProtKB-SubCell"/>
</dbReference>
<gene>
    <name evidence="17" type="primary">abcc8</name>
</gene>
<feature type="transmembrane region" description="Helical" evidence="13">
    <location>
        <begin position="583"/>
        <end position="605"/>
    </location>
</feature>
<feature type="transmembrane region" description="Helical" evidence="13">
    <location>
        <begin position="355"/>
        <end position="380"/>
    </location>
</feature>
<feature type="domain" description="ABC transmembrane type-1" evidence="15">
    <location>
        <begin position="312"/>
        <end position="614"/>
    </location>
</feature>
<dbReference type="PROSITE" id="PS50929">
    <property type="entry name" value="ABC_TM1F"/>
    <property type="match status" value="2"/>
</dbReference>
<dbReference type="GeneID" id="103361095"/>
<evidence type="ECO:0000256" key="13">
    <source>
        <dbReference type="SAM" id="Phobius"/>
    </source>
</evidence>
<evidence type="ECO:0000313" key="17">
    <source>
        <dbReference type="RefSeq" id="XP_008285318.1"/>
    </source>
</evidence>
<dbReference type="GO" id="GO:0033198">
    <property type="term" value="P:response to ATP"/>
    <property type="evidence" value="ECO:0007669"/>
    <property type="project" value="UniProtKB-ARBA"/>
</dbReference>
<feature type="transmembrane region" description="Helical" evidence="13">
    <location>
        <begin position="148"/>
        <end position="166"/>
    </location>
</feature>
<comment type="similarity">
    <text evidence="2">Belongs to the ABC transporter superfamily. ABCC family. Conjugate transporter (TC 3.A.1.208) subfamily.</text>
</comment>
<dbReference type="PROSITE" id="PS00211">
    <property type="entry name" value="ABC_TRANSPORTER_1"/>
    <property type="match status" value="2"/>
</dbReference>
<sequence>MISRYKPSPGSTMSLAFCGNENNSVAYNVDGGVLNNGCFLDALNVVPHVFLLFITFPILFIGWGSQSSKVHIHHSTWLHFPGHNLRWLLTFVLLFILVCEIAEGIVSDGFSQSLHLHLYMPAGLAFMAGITSIVYYHNIETSNFPKLLLALLIYWVLAFIMKTIKFAKYTEHGIGPRQLRYCITGLLVLLYGLLLAVEINVILGRRYMCFANPTEVKPPEDLQDLGVRFLQPFVNLLSKATYWWMNTFITSAHRRPIDLKVIGKLPIAMRALTNYIKLRKAFEDQKRPQGTAPQGPKWIWRALRKAFGRPLILSITFRFLADLLGFAGPLCISGIVHHISRDNRTIQQPMRLLGIYFISSKEFLENAYVLAVLLFFALLLQRTFLQASYYVAIETGINLRGAIQTKIYNKIMRLCTSNMSMGELTVAQICNLVAIDTNQLMWFFFLCPNLWAMPVQIIVGVILLYYLLGISALIGATVIAVLAPVQYFVATKLSQTQKSTLEYSSERLKKTNELLRGIKLLKLYAWEHIFCDSVEETRGKELTSLQAFALYTSISIFMNAAIPIAAVLTTFVVHVHISEDADLSPAVAFASLSLFHILVTPLFLLSSVVRSTVKALVSVQKLSEFFSSDEIGDEQEPRAMVTSGSSNHNQNRYQAVPLKVVNRKRPPRDDWNNYSSQGDHEGDGAPQDVDQDTCIKITCGYFTWTDGPPTLSNVDIKVPFGKLTMIVGQVGCGKSSLLLAALGEMQRVSGTVSWNSLPNLEHEGDESPTDRDAASDGDIRKRGAVAYASQKPWMLNATVVENITFEMPMIKSRYKAVIEACSLQPDIDILPQGDQTEIGERGIILSGGQKQRISVARALYQQTNVVFLDDPFSALDIHLSDHLMQDGILKLLREEKRTVVLVTHKLQYLPHADWIIAMKDGTIQTEGTLKDIQNSEPDLFEQWKTLMHRQDQEFETETVEESMTDLERKNLRRAMYSREAARTEEDEEDESVESDDDDDMSQAMRQRATIPWRSCGTYLSSAGVLLLSLLLLSQLLKHSLMVAIDYWLAHWTSHVIAAKINATAQNCTVVQACGFSHSWYLSVFSVLCCLGIILCLATSVAVEWTGLRVAKELHQNLLNKIILAPMRLFETTPLGSILNRFSTDTNTIDQHIPTTLECLSRSTLLCVSALGVISYVTPVFLIALLPLAVACYFIQKYFRMASRDLQQLEDSTQLPLLSHFSETVEGLPTIRALRYEPRFRQRLLQFTDANNIASLFLTAANRWLEVRMEYIGACVVLVAAVASITNSLYNQLSTGLVGLGLTYALMVSNYMNWMVRNLADMEVQLGSVKRINGLLKTEPENYEGLLTVSQVPDGWPREGEIKIQNLSVRYDATLKPVLKNVNAHLSPGQKVGICGRTGSGKSSFSLAFFRMVDMFEGRIVIDNIDISKLPLQTLRSRLSIILQDPFLFSGTIRFNLDPEMKATDEMLWEALDIAQLKPVVKSLPGGLDAMVTEGGENFSQGQRQLFCLARAFVRKSSILIMDEATASIDMATESILQKVVMTAFADRTVVTIAHRVHTILNADLVIVMKRGVILEYDRPQALLEKEDSIFASFVRADK</sequence>
<evidence type="ECO:0000256" key="2">
    <source>
        <dbReference type="ARBA" id="ARBA00009726"/>
    </source>
</evidence>
<feature type="transmembrane region" description="Helical" evidence="13">
    <location>
        <begin position="118"/>
        <end position="136"/>
    </location>
</feature>
<proteinExistence type="inferred from homology"/>
<feature type="transmembrane region" description="Helical" evidence="13">
    <location>
        <begin position="311"/>
        <end position="335"/>
    </location>
</feature>
<dbReference type="GO" id="GO:0005524">
    <property type="term" value="F:ATP binding"/>
    <property type="evidence" value="ECO:0007669"/>
    <property type="project" value="UniProtKB-KW"/>
</dbReference>
<evidence type="ECO:0000256" key="4">
    <source>
        <dbReference type="ARBA" id="ARBA00022692"/>
    </source>
</evidence>
<feature type="compositionally biased region" description="Basic and acidic residues" evidence="12">
    <location>
        <begin position="768"/>
        <end position="777"/>
    </location>
</feature>
<dbReference type="PROSITE" id="PS50893">
    <property type="entry name" value="ABC_TRANSPORTER_2"/>
    <property type="match status" value="2"/>
</dbReference>
<dbReference type="PRINTS" id="PR01093">
    <property type="entry name" value="SULFNYLUR1"/>
</dbReference>
<dbReference type="CDD" id="cd18591">
    <property type="entry name" value="ABC_6TM_SUR1_D1_like"/>
    <property type="match status" value="1"/>
</dbReference>
<evidence type="ECO:0000256" key="9">
    <source>
        <dbReference type="ARBA" id="ARBA00023136"/>
    </source>
</evidence>
<dbReference type="InterPro" id="IPR017871">
    <property type="entry name" value="ABC_transporter-like_CS"/>
</dbReference>
<evidence type="ECO:0000259" key="15">
    <source>
        <dbReference type="PROSITE" id="PS50929"/>
    </source>
</evidence>
<evidence type="ECO:0000256" key="7">
    <source>
        <dbReference type="ARBA" id="ARBA00022840"/>
    </source>
</evidence>
<dbReference type="Pfam" id="PF00005">
    <property type="entry name" value="ABC_tran"/>
    <property type="match status" value="2"/>
</dbReference>
<dbReference type="InterPro" id="IPR036640">
    <property type="entry name" value="ABC1_TM_sf"/>
</dbReference>
<keyword evidence="4 13" id="KW-0812">Transmembrane</keyword>
<dbReference type="SMART" id="SM00382">
    <property type="entry name" value="AAA"/>
    <property type="match status" value="2"/>
</dbReference>
<dbReference type="InterPro" id="IPR050173">
    <property type="entry name" value="ABC_transporter_C-like"/>
</dbReference>
<feature type="transmembrane region" description="Helical" evidence="13">
    <location>
        <begin position="1270"/>
        <end position="1289"/>
    </location>
</feature>
<feature type="domain" description="ABC transporter" evidence="14">
    <location>
        <begin position="1361"/>
        <end position="1595"/>
    </location>
</feature>
<keyword evidence="16" id="KW-1185">Reference proteome</keyword>
<dbReference type="InterPro" id="IPR027417">
    <property type="entry name" value="P-loop_NTPase"/>
</dbReference>
<feature type="transmembrane region" description="Helical" evidence="13">
    <location>
        <begin position="442"/>
        <end position="466"/>
    </location>
</feature>
<keyword evidence="6" id="KW-0547">Nucleotide-binding</keyword>
<evidence type="ECO:0000313" key="16">
    <source>
        <dbReference type="Proteomes" id="UP000694891"/>
    </source>
</evidence>
<dbReference type="CDD" id="cd18602">
    <property type="entry name" value="ABC_6TM_SUR1_D2_like"/>
    <property type="match status" value="1"/>
</dbReference>
<dbReference type="GO" id="GO:0016887">
    <property type="term" value="F:ATP hydrolysis activity"/>
    <property type="evidence" value="ECO:0007669"/>
    <property type="project" value="InterPro"/>
</dbReference>
<feature type="transmembrane region" description="Helical" evidence="13">
    <location>
        <begin position="548"/>
        <end position="577"/>
    </location>
</feature>
<feature type="domain" description="ABC transmembrane type-1" evidence="15">
    <location>
        <begin position="1029"/>
        <end position="1322"/>
    </location>
</feature>
<feature type="region of interest" description="Disordered" evidence="12">
    <location>
        <begin position="755"/>
        <end position="777"/>
    </location>
</feature>
<evidence type="ECO:0000259" key="14">
    <source>
        <dbReference type="PROSITE" id="PS50893"/>
    </source>
</evidence>
<feature type="transmembrane region" description="Helical" evidence="13">
    <location>
        <begin position="1010"/>
        <end position="1032"/>
    </location>
</feature>
<feature type="transmembrane region" description="Helical" evidence="13">
    <location>
        <begin position="178"/>
        <end position="197"/>
    </location>
</feature>
<evidence type="ECO:0000256" key="11">
    <source>
        <dbReference type="ARBA" id="ARBA00023180"/>
    </source>
</evidence>
<dbReference type="CDD" id="cd03288">
    <property type="entry name" value="ABCC_SUR2"/>
    <property type="match status" value="1"/>
</dbReference>
<dbReference type="GO" id="GO:0140359">
    <property type="term" value="F:ABC-type transporter activity"/>
    <property type="evidence" value="ECO:0007669"/>
    <property type="project" value="InterPro"/>
</dbReference>
<feature type="transmembrane region" description="Helical" evidence="13">
    <location>
        <begin position="85"/>
        <end position="106"/>
    </location>
</feature>
<dbReference type="InterPro" id="IPR003593">
    <property type="entry name" value="AAA+_ATPase"/>
</dbReference>
<evidence type="ECO:0000256" key="10">
    <source>
        <dbReference type="ARBA" id="ARBA00023170"/>
    </source>
</evidence>
<dbReference type="InterPro" id="IPR003439">
    <property type="entry name" value="ABC_transporter-like_ATP-bd"/>
</dbReference>
<dbReference type="FunFam" id="1.20.1560.10:FF:000006">
    <property type="entry name" value="ATP-binding cassette, sub-family C (CFTR/MRP), member 9"/>
    <property type="match status" value="1"/>
</dbReference>
<keyword evidence="11" id="KW-0325">Glycoprotein</keyword>
<keyword evidence="8 13" id="KW-1133">Transmembrane helix</keyword>
<dbReference type="GO" id="GO:0008281">
    <property type="term" value="F:sulfonylurea receptor activity"/>
    <property type="evidence" value="ECO:0007669"/>
    <property type="project" value="InterPro"/>
</dbReference>
<dbReference type="PANTHER" id="PTHR24223:SF187">
    <property type="entry name" value="ATP-BINDING CASSETTE SUB-FAMILY C MEMBER 8"/>
    <property type="match status" value="1"/>
</dbReference>
<dbReference type="Pfam" id="PF00664">
    <property type="entry name" value="ABC_membrane"/>
    <property type="match status" value="2"/>
</dbReference>
<feature type="transmembrane region" description="Helical" evidence="13">
    <location>
        <begin position="472"/>
        <end position="490"/>
    </location>
</feature>
<comment type="subcellular location">
    <subcellularLocation>
        <location evidence="1">Cell membrane</location>
        <topology evidence="1">Multi-pass membrane protein</topology>
    </subcellularLocation>
</comment>
<dbReference type="SUPFAM" id="SSF90123">
    <property type="entry name" value="ABC transporter transmembrane region"/>
    <property type="match status" value="2"/>
</dbReference>
<feature type="transmembrane region" description="Helical" evidence="13">
    <location>
        <begin position="45"/>
        <end position="64"/>
    </location>
</feature>
<dbReference type="SUPFAM" id="SSF52540">
    <property type="entry name" value="P-loop containing nucleoside triphosphate hydrolases"/>
    <property type="match status" value="2"/>
</dbReference>
<keyword evidence="3" id="KW-0813">Transport</keyword>
<reference evidence="17" key="1">
    <citation type="submission" date="2025-08" db="UniProtKB">
        <authorList>
            <consortium name="RefSeq"/>
        </authorList>
    </citation>
    <scope>IDENTIFICATION</scope>
</reference>
<dbReference type="RefSeq" id="XP_008285318.1">
    <property type="nucleotide sequence ID" value="XM_008287096.1"/>
</dbReference>
<dbReference type="CTD" id="6833"/>
<evidence type="ECO:0000256" key="1">
    <source>
        <dbReference type="ARBA" id="ARBA00004651"/>
    </source>
</evidence>
<feature type="transmembrane region" description="Helical" evidence="13">
    <location>
        <begin position="1172"/>
        <end position="1194"/>
    </location>
</feature>
<evidence type="ECO:0000256" key="12">
    <source>
        <dbReference type="SAM" id="MobiDB-lite"/>
    </source>
</evidence>
<feature type="transmembrane region" description="Helical" evidence="13">
    <location>
        <begin position="1038"/>
        <end position="1058"/>
    </location>
</feature>
<feature type="transmembrane region" description="Helical" evidence="13">
    <location>
        <begin position="1079"/>
        <end position="1102"/>
    </location>
</feature>
<keyword evidence="7 17" id="KW-0067">ATP-binding</keyword>
<feature type="compositionally biased region" description="Acidic residues" evidence="12">
    <location>
        <begin position="984"/>
        <end position="1000"/>
    </location>
</feature>
<name>A0A9Y4K2E0_9TELE</name>
<dbReference type="Gene3D" id="3.40.50.300">
    <property type="entry name" value="P-loop containing nucleotide triphosphate hydrolases"/>
    <property type="match status" value="2"/>
</dbReference>
<evidence type="ECO:0000256" key="3">
    <source>
        <dbReference type="ARBA" id="ARBA00022448"/>
    </source>
</evidence>
<accession>A0A9Y4K2E0</accession>
<dbReference type="InterPro" id="IPR000844">
    <property type="entry name" value="ABCC8"/>
</dbReference>
<feature type="region of interest" description="Disordered" evidence="12">
    <location>
        <begin position="664"/>
        <end position="689"/>
    </location>
</feature>
<feature type="domain" description="ABC transporter" evidence="14">
    <location>
        <begin position="695"/>
        <end position="945"/>
    </location>
</feature>
<evidence type="ECO:0000256" key="8">
    <source>
        <dbReference type="ARBA" id="ARBA00022989"/>
    </source>
</evidence>
<evidence type="ECO:0000256" key="6">
    <source>
        <dbReference type="ARBA" id="ARBA00022741"/>
    </source>
</evidence>
<evidence type="ECO:0000256" key="5">
    <source>
        <dbReference type="ARBA" id="ARBA00022737"/>
    </source>
</evidence>
<dbReference type="PANTHER" id="PTHR24223">
    <property type="entry name" value="ATP-BINDING CASSETTE SUB-FAMILY C"/>
    <property type="match status" value="1"/>
</dbReference>
<dbReference type="InterPro" id="IPR000388">
    <property type="entry name" value="ABCC8/9"/>
</dbReference>
<dbReference type="InterPro" id="IPR011527">
    <property type="entry name" value="ABC1_TM_dom"/>
</dbReference>
<dbReference type="FunFam" id="3.40.50.300:FF:000197">
    <property type="entry name" value="ATP-binding cassette, sub-family C (CFTR/MRP), member 9"/>
    <property type="match status" value="1"/>
</dbReference>
<dbReference type="Proteomes" id="UP000694891">
    <property type="component" value="Unplaced"/>
</dbReference>
<keyword evidence="5" id="KW-0677">Repeat</keyword>
<feature type="region of interest" description="Disordered" evidence="12">
    <location>
        <begin position="977"/>
        <end position="1003"/>
    </location>
</feature>
<keyword evidence="10" id="KW-0675">Receptor</keyword>
<dbReference type="PRINTS" id="PR01092">
    <property type="entry name" value="SULFNYLUREAR"/>
</dbReference>
<dbReference type="GO" id="GO:0071805">
    <property type="term" value="P:potassium ion transmembrane transport"/>
    <property type="evidence" value="ECO:0007669"/>
    <property type="project" value="UniProtKB-ARBA"/>
</dbReference>
<organism evidence="16 17">
    <name type="scientific">Stegastes partitus</name>
    <name type="common">bicolor damselfish</name>
    <dbReference type="NCBI Taxonomy" id="144197"/>
    <lineage>
        <taxon>Eukaryota</taxon>
        <taxon>Metazoa</taxon>
        <taxon>Chordata</taxon>
        <taxon>Craniata</taxon>
        <taxon>Vertebrata</taxon>
        <taxon>Euteleostomi</taxon>
        <taxon>Actinopterygii</taxon>
        <taxon>Neopterygii</taxon>
        <taxon>Teleostei</taxon>
        <taxon>Neoteleostei</taxon>
        <taxon>Acanthomorphata</taxon>
        <taxon>Ovalentaria</taxon>
        <taxon>Pomacentridae</taxon>
        <taxon>Stegastes</taxon>
    </lineage>
</organism>
<keyword evidence="9 13" id="KW-0472">Membrane</keyword>